<proteinExistence type="predicted"/>
<keyword evidence="2" id="KW-1185">Reference proteome</keyword>
<accession>A0A2P8HGK8</accession>
<dbReference type="Gene3D" id="2.60.120.200">
    <property type="match status" value="1"/>
</dbReference>
<evidence type="ECO:0000313" key="1">
    <source>
        <dbReference type="EMBL" id="PSL45344.1"/>
    </source>
</evidence>
<dbReference type="InterPro" id="IPR025975">
    <property type="entry name" value="Polysacc_lyase"/>
</dbReference>
<dbReference type="AlphaFoldDB" id="A0A2P8HGK8"/>
<gene>
    <name evidence="1" type="ORF">CLV51_10446</name>
</gene>
<name>A0A2P8HGK8_CHINA</name>
<comment type="caution">
    <text evidence="1">The sequence shown here is derived from an EMBL/GenBank/DDBJ whole genome shotgun (WGS) entry which is preliminary data.</text>
</comment>
<evidence type="ECO:0000313" key="2">
    <source>
        <dbReference type="Proteomes" id="UP000240971"/>
    </source>
</evidence>
<organism evidence="1 2">
    <name type="scientific">Chitinophaga niastensis</name>
    <dbReference type="NCBI Taxonomy" id="536980"/>
    <lineage>
        <taxon>Bacteria</taxon>
        <taxon>Pseudomonadati</taxon>
        <taxon>Bacteroidota</taxon>
        <taxon>Chitinophagia</taxon>
        <taxon>Chitinophagales</taxon>
        <taxon>Chitinophagaceae</taxon>
        <taxon>Chitinophaga</taxon>
    </lineage>
</organism>
<dbReference type="EMBL" id="PYAW01000004">
    <property type="protein sequence ID" value="PSL45344.1"/>
    <property type="molecule type" value="Genomic_DNA"/>
</dbReference>
<protein>
    <submittedName>
        <fullName evidence="1">Polysaccharide lyase-like protein</fullName>
    </submittedName>
</protein>
<dbReference type="Pfam" id="PF14099">
    <property type="entry name" value="Polysacc_lyase"/>
    <property type="match status" value="1"/>
</dbReference>
<dbReference type="GO" id="GO:0016829">
    <property type="term" value="F:lyase activity"/>
    <property type="evidence" value="ECO:0007669"/>
    <property type="project" value="UniProtKB-KW"/>
</dbReference>
<dbReference type="RefSeq" id="WP_106529689.1">
    <property type="nucleotide sequence ID" value="NZ_PYAW01000004.1"/>
</dbReference>
<reference evidence="1 2" key="1">
    <citation type="submission" date="2018-03" db="EMBL/GenBank/DDBJ databases">
        <title>Genomic Encyclopedia of Archaeal and Bacterial Type Strains, Phase II (KMG-II): from individual species to whole genera.</title>
        <authorList>
            <person name="Goeker M."/>
        </authorList>
    </citation>
    <scope>NUCLEOTIDE SEQUENCE [LARGE SCALE GENOMIC DNA]</scope>
    <source>
        <strain evidence="1 2">DSM 24859</strain>
    </source>
</reference>
<keyword evidence="1" id="KW-0456">Lyase</keyword>
<dbReference type="OrthoDB" id="5699564at2"/>
<dbReference type="Proteomes" id="UP000240971">
    <property type="component" value="Unassembled WGS sequence"/>
</dbReference>
<sequence>MKKQLITALLLSNCMLFSNCKKGMDNAPTGNSSPHLLTANGTTNLATALLWDGNATKSSSSVWSNINIEGTGTVTAVTDPLGGKDWKFYKPAGSHRTEGHGAQGFTAVEGDDIYIGWRSKLIMPQSASTFAVFQWKAYGNTQTQNHPIMLRTTNGSLVFRDYSPGDVPHTDWSVPLVTGVWNRYVVRIKVSKDITKGFIEFWYNGVQQTFNNGGTRVICRTLDGDNCDPKWGIYGDDGDACTNYVAELRIATTYAAAAPQQ</sequence>